<organism evidence="1 2">
    <name type="scientific">Pleurodeles waltl</name>
    <name type="common">Iberian ribbed newt</name>
    <dbReference type="NCBI Taxonomy" id="8319"/>
    <lineage>
        <taxon>Eukaryota</taxon>
        <taxon>Metazoa</taxon>
        <taxon>Chordata</taxon>
        <taxon>Craniata</taxon>
        <taxon>Vertebrata</taxon>
        <taxon>Euteleostomi</taxon>
        <taxon>Amphibia</taxon>
        <taxon>Batrachia</taxon>
        <taxon>Caudata</taxon>
        <taxon>Salamandroidea</taxon>
        <taxon>Salamandridae</taxon>
        <taxon>Pleurodelinae</taxon>
        <taxon>Pleurodeles</taxon>
    </lineage>
</organism>
<sequence length="126" mass="14099">MGVRGLRSATRQLALHLCAKWHRFVVPLNGKDDLEARVSAEVRGAGLTKGKLRLSNIIKTEPNQCVSVTIALFRLRSIFHILGKLFLRTYGDHLAFRYQDTFILTDSSGDFCINAMGMRSVHQAAL</sequence>
<comment type="caution">
    <text evidence="1">The sequence shown here is derived from an EMBL/GenBank/DDBJ whole genome shotgun (WGS) entry which is preliminary data.</text>
</comment>
<keyword evidence="2" id="KW-1185">Reference proteome</keyword>
<proteinExistence type="predicted"/>
<dbReference type="AlphaFoldDB" id="A0AAV7U4T2"/>
<name>A0AAV7U4T2_PLEWA</name>
<gene>
    <name evidence="1" type="ORF">NDU88_000728</name>
</gene>
<evidence type="ECO:0000313" key="1">
    <source>
        <dbReference type="EMBL" id="KAJ1183918.1"/>
    </source>
</evidence>
<protein>
    <submittedName>
        <fullName evidence="1">Uncharacterized protein</fullName>
    </submittedName>
</protein>
<reference evidence="1" key="1">
    <citation type="journal article" date="2022" name="bioRxiv">
        <title>Sequencing and chromosome-scale assembly of the giantPleurodeles waltlgenome.</title>
        <authorList>
            <person name="Brown T."/>
            <person name="Elewa A."/>
            <person name="Iarovenko S."/>
            <person name="Subramanian E."/>
            <person name="Araus A.J."/>
            <person name="Petzold A."/>
            <person name="Susuki M."/>
            <person name="Suzuki K.-i.T."/>
            <person name="Hayashi T."/>
            <person name="Toyoda A."/>
            <person name="Oliveira C."/>
            <person name="Osipova E."/>
            <person name="Leigh N.D."/>
            <person name="Simon A."/>
            <person name="Yun M.H."/>
        </authorList>
    </citation>
    <scope>NUCLEOTIDE SEQUENCE</scope>
    <source>
        <strain evidence="1">20211129_DDA</strain>
        <tissue evidence="1">Liver</tissue>
    </source>
</reference>
<dbReference type="Proteomes" id="UP001066276">
    <property type="component" value="Chromosome 3_1"/>
</dbReference>
<evidence type="ECO:0000313" key="2">
    <source>
        <dbReference type="Proteomes" id="UP001066276"/>
    </source>
</evidence>
<accession>A0AAV7U4T2</accession>
<dbReference type="EMBL" id="JANPWB010000005">
    <property type="protein sequence ID" value="KAJ1183918.1"/>
    <property type="molecule type" value="Genomic_DNA"/>
</dbReference>